<dbReference type="Pfam" id="PF08240">
    <property type="entry name" value="ADH_N"/>
    <property type="match status" value="1"/>
</dbReference>
<dbReference type="InterPro" id="IPR013154">
    <property type="entry name" value="ADH-like_N"/>
</dbReference>
<evidence type="ECO:0000313" key="3">
    <source>
        <dbReference type="EMBL" id="MTH64809.1"/>
    </source>
</evidence>
<dbReference type="EMBL" id="WMII01000009">
    <property type="protein sequence ID" value="MTH64809.1"/>
    <property type="molecule type" value="Genomic_DNA"/>
</dbReference>
<dbReference type="InterPro" id="IPR011032">
    <property type="entry name" value="GroES-like_sf"/>
</dbReference>
<dbReference type="Gene3D" id="3.90.180.10">
    <property type="entry name" value="Medium-chain alcohol dehydrogenases, catalytic domain"/>
    <property type="match status" value="1"/>
</dbReference>
<name>A0A6L6IY46_9RHOB</name>
<sequence length="315" mass="32587">MRLSEKAVSPAMGEHDPGMPQRGEVLVRLHAAALNFADLLMLQGSYQDTPPRPFIPGMEGSGVVLAAGETSGLRPGARVLVQAQGTMAQSNIFPADACLPIPDSMSHEAAAGFAIAYGTSHLALTRRAALQPGETLAVLGAAGGVGLTAVEIGAALGARVIAVARGADRLAAARDAGADLCIDSDTCPDLKAALRQAGGVDVVYDPVGDAPGEAAFGALNRGGRFLVIGFAAGRPPRLPLNHALVKNIAIHGFYWGGYRSLKPASLRDSLTELLAMYDAGRLHPHVGATLPLERLPEGYDLLASRKTIGKIIVTI</sequence>
<dbReference type="SMART" id="SM00829">
    <property type="entry name" value="PKS_ER"/>
    <property type="match status" value="1"/>
</dbReference>
<dbReference type="SUPFAM" id="SSF51735">
    <property type="entry name" value="NAD(P)-binding Rossmann-fold domains"/>
    <property type="match status" value="1"/>
</dbReference>
<dbReference type="Pfam" id="PF00107">
    <property type="entry name" value="ADH_zinc_N"/>
    <property type="match status" value="1"/>
</dbReference>
<feature type="region of interest" description="Disordered" evidence="1">
    <location>
        <begin position="1"/>
        <end position="20"/>
    </location>
</feature>
<reference evidence="3 4" key="1">
    <citation type="submission" date="2019-11" db="EMBL/GenBank/DDBJ databases">
        <authorList>
            <person name="Dong K."/>
        </authorList>
    </citation>
    <scope>NUCLEOTIDE SEQUENCE [LARGE SCALE GENOMIC DNA]</scope>
    <source>
        <strain evidence="3 4">DK608</strain>
    </source>
</reference>
<feature type="domain" description="Enoyl reductase (ER)" evidence="2">
    <location>
        <begin position="7"/>
        <end position="313"/>
    </location>
</feature>
<protein>
    <submittedName>
        <fullName evidence="3">Zinc-binding dehydrogenase</fullName>
    </submittedName>
</protein>
<dbReference type="InterPro" id="IPR036291">
    <property type="entry name" value="NAD(P)-bd_dom_sf"/>
</dbReference>
<gene>
    <name evidence="3" type="ORF">GL284_11070</name>
</gene>
<organism evidence="3 4">
    <name type="scientific">Paracoccus shanxieyensis</name>
    <dbReference type="NCBI Taxonomy" id="2675752"/>
    <lineage>
        <taxon>Bacteria</taxon>
        <taxon>Pseudomonadati</taxon>
        <taxon>Pseudomonadota</taxon>
        <taxon>Alphaproteobacteria</taxon>
        <taxon>Rhodobacterales</taxon>
        <taxon>Paracoccaceae</taxon>
        <taxon>Paracoccus</taxon>
    </lineage>
</organism>
<evidence type="ECO:0000256" key="1">
    <source>
        <dbReference type="SAM" id="MobiDB-lite"/>
    </source>
</evidence>
<proteinExistence type="predicted"/>
<dbReference type="PANTHER" id="PTHR43677">
    <property type="entry name" value="SHORT-CHAIN DEHYDROGENASE/REDUCTASE"/>
    <property type="match status" value="1"/>
</dbReference>
<accession>A0A6L6IY46</accession>
<dbReference type="InterPro" id="IPR013149">
    <property type="entry name" value="ADH-like_C"/>
</dbReference>
<dbReference type="PANTHER" id="PTHR43677:SF4">
    <property type="entry name" value="QUINONE OXIDOREDUCTASE-LIKE PROTEIN 2"/>
    <property type="match status" value="1"/>
</dbReference>
<dbReference type="Proteomes" id="UP000478740">
    <property type="component" value="Unassembled WGS sequence"/>
</dbReference>
<keyword evidence="4" id="KW-1185">Reference proteome</keyword>
<evidence type="ECO:0000259" key="2">
    <source>
        <dbReference type="SMART" id="SM00829"/>
    </source>
</evidence>
<dbReference type="Gene3D" id="3.40.50.720">
    <property type="entry name" value="NAD(P)-binding Rossmann-like Domain"/>
    <property type="match status" value="1"/>
</dbReference>
<dbReference type="InterPro" id="IPR020843">
    <property type="entry name" value="ER"/>
</dbReference>
<dbReference type="InterPro" id="IPR051397">
    <property type="entry name" value="Zn-ADH-like_protein"/>
</dbReference>
<dbReference type="GO" id="GO:0016491">
    <property type="term" value="F:oxidoreductase activity"/>
    <property type="evidence" value="ECO:0007669"/>
    <property type="project" value="InterPro"/>
</dbReference>
<comment type="caution">
    <text evidence="3">The sequence shown here is derived from an EMBL/GenBank/DDBJ whole genome shotgun (WGS) entry which is preliminary data.</text>
</comment>
<dbReference type="AlphaFoldDB" id="A0A6L6IY46"/>
<evidence type="ECO:0000313" key="4">
    <source>
        <dbReference type="Proteomes" id="UP000478740"/>
    </source>
</evidence>
<dbReference type="SUPFAM" id="SSF50129">
    <property type="entry name" value="GroES-like"/>
    <property type="match status" value="1"/>
</dbReference>
<dbReference type="CDD" id="cd08241">
    <property type="entry name" value="QOR1"/>
    <property type="match status" value="1"/>
</dbReference>